<dbReference type="Pfam" id="PF02627">
    <property type="entry name" value="CMD"/>
    <property type="match status" value="1"/>
</dbReference>
<dbReference type="STRING" id="469383.Cwoe_4244"/>
<dbReference type="SUPFAM" id="SSF69118">
    <property type="entry name" value="AhpD-like"/>
    <property type="match status" value="1"/>
</dbReference>
<dbReference type="PANTHER" id="PTHR35446">
    <property type="entry name" value="SI:CH211-175M2.5"/>
    <property type="match status" value="1"/>
</dbReference>
<dbReference type="AlphaFoldDB" id="D3F5V9"/>
<dbReference type="KEGG" id="cwo:Cwoe_4244"/>
<gene>
    <name evidence="2" type="ordered locus">Cwoe_4244</name>
</gene>
<sequence>MKTAMSRFQIHDDLTAPEGSVPVLRGALSTGGQLPNFLGALAGSPAALRGYARFRSELRHGHLELHTLERIALGVAEHYGSAPGLAMHARAARAAGLGLDEIELARDFGSADEREAALLRYLRALVVDGRPPMHLHEEAREAGWHDEEILEAIAIVALESLAAMVNVAGEVPVDGSVEQSRTLAAA</sequence>
<organism evidence="2 3">
    <name type="scientific">Conexibacter woesei (strain DSM 14684 / CCUG 47730 / CIP 108061 / JCM 11494 / NBRC 100937 / ID131577)</name>
    <dbReference type="NCBI Taxonomy" id="469383"/>
    <lineage>
        <taxon>Bacteria</taxon>
        <taxon>Bacillati</taxon>
        <taxon>Actinomycetota</taxon>
        <taxon>Thermoleophilia</taxon>
        <taxon>Solirubrobacterales</taxon>
        <taxon>Conexibacteraceae</taxon>
        <taxon>Conexibacter</taxon>
    </lineage>
</organism>
<dbReference type="PANTHER" id="PTHR35446:SF3">
    <property type="entry name" value="CMD DOMAIN-CONTAINING PROTEIN"/>
    <property type="match status" value="1"/>
</dbReference>
<dbReference type="HOGENOM" id="CLU_1452141_0_0_11"/>
<evidence type="ECO:0000313" key="3">
    <source>
        <dbReference type="Proteomes" id="UP000008229"/>
    </source>
</evidence>
<dbReference type="OrthoDB" id="122912at2"/>
<dbReference type="Gene3D" id="1.20.1290.10">
    <property type="entry name" value="AhpD-like"/>
    <property type="match status" value="1"/>
</dbReference>
<evidence type="ECO:0000259" key="1">
    <source>
        <dbReference type="Pfam" id="PF02627"/>
    </source>
</evidence>
<dbReference type="InterPro" id="IPR003779">
    <property type="entry name" value="CMD-like"/>
</dbReference>
<dbReference type="Proteomes" id="UP000008229">
    <property type="component" value="Chromosome"/>
</dbReference>
<dbReference type="GO" id="GO:0051920">
    <property type="term" value="F:peroxiredoxin activity"/>
    <property type="evidence" value="ECO:0007669"/>
    <property type="project" value="InterPro"/>
</dbReference>
<name>D3F5V9_CONWI</name>
<proteinExistence type="predicted"/>
<dbReference type="EMBL" id="CP001854">
    <property type="protein sequence ID" value="ADB52658.1"/>
    <property type="molecule type" value="Genomic_DNA"/>
</dbReference>
<accession>D3F5V9</accession>
<dbReference type="InterPro" id="IPR029032">
    <property type="entry name" value="AhpD-like"/>
</dbReference>
<dbReference type="eggNOG" id="COG2128">
    <property type="taxonomic scope" value="Bacteria"/>
</dbReference>
<reference evidence="3" key="2">
    <citation type="submission" date="2010-01" db="EMBL/GenBank/DDBJ databases">
        <title>The complete genome of Conexibacter woesei DSM 14684.</title>
        <authorList>
            <consortium name="US DOE Joint Genome Institute (JGI-PGF)"/>
            <person name="Lucas S."/>
            <person name="Copeland A."/>
            <person name="Lapidus A."/>
            <person name="Glavina del Rio T."/>
            <person name="Dalin E."/>
            <person name="Tice H."/>
            <person name="Bruce D."/>
            <person name="Goodwin L."/>
            <person name="Pitluck S."/>
            <person name="Kyrpides N."/>
            <person name="Mavromatis K."/>
            <person name="Ivanova N."/>
            <person name="Mikhailova N."/>
            <person name="Chertkov O."/>
            <person name="Brettin T."/>
            <person name="Detter J.C."/>
            <person name="Han C."/>
            <person name="Larimer F."/>
            <person name="Land M."/>
            <person name="Hauser L."/>
            <person name="Markowitz V."/>
            <person name="Cheng J.-F."/>
            <person name="Hugenholtz P."/>
            <person name="Woyke T."/>
            <person name="Wu D."/>
            <person name="Pukall R."/>
            <person name="Steenblock K."/>
            <person name="Schneider S."/>
            <person name="Klenk H.-P."/>
            <person name="Eisen J.A."/>
        </authorList>
    </citation>
    <scope>NUCLEOTIDE SEQUENCE [LARGE SCALE GENOMIC DNA]</scope>
    <source>
        <strain evidence="3">DSM 14684 / CIP 108061 / JCM 11494 / NBRC 100937 / ID131577</strain>
    </source>
</reference>
<evidence type="ECO:0000313" key="2">
    <source>
        <dbReference type="EMBL" id="ADB52658.1"/>
    </source>
</evidence>
<feature type="domain" description="Carboxymuconolactone decarboxylase-like" evidence="1">
    <location>
        <begin position="45"/>
        <end position="110"/>
    </location>
</feature>
<reference evidence="2 3" key="1">
    <citation type="journal article" date="2010" name="Stand. Genomic Sci.">
        <title>Complete genome sequence of Conexibacter woesei type strain (ID131577).</title>
        <authorList>
            <person name="Pukall R."/>
            <person name="Lapidus A."/>
            <person name="Glavina Del Rio T."/>
            <person name="Copeland A."/>
            <person name="Tice H."/>
            <person name="Cheng J.-F."/>
            <person name="Lucas S."/>
            <person name="Chen F."/>
            <person name="Nolan M."/>
            <person name="Bruce D."/>
            <person name="Goodwin L."/>
            <person name="Pitluck S."/>
            <person name="Mavromatis K."/>
            <person name="Ivanova N."/>
            <person name="Ovchinnikova G."/>
            <person name="Pati A."/>
            <person name="Chen A."/>
            <person name="Palaniappan K."/>
            <person name="Land M."/>
            <person name="Hauser L."/>
            <person name="Chang Y.-J."/>
            <person name="Jeffries C.D."/>
            <person name="Chain P."/>
            <person name="Meincke L."/>
            <person name="Sims D."/>
            <person name="Brettin T."/>
            <person name="Detter J.C."/>
            <person name="Rohde M."/>
            <person name="Goeker M."/>
            <person name="Bristow J."/>
            <person name="Eisen J.A."/>
            <person name="Markowitz V."/>
            <person name="Kyrpides N.C."/>
            <person name="Klenk H.-P."/>
            <person name="Hugenholtz P."/>
        </authorList>
    </citation>
    <scope>NUCLEOTIDE SEQUENCE [LARGE SCALE GENOMIC DNA]</scope>
    <source>
        <strain evidence="3">DSM 14684 / CIP 108061 / JCM 11494 / NBRC 100937 / ID131577</strain>
    </source>
</reference>
<protein>
    <submittedName>
        <fullName evidence="2">Carboxymuconolactone decarboxylase</fullName>
    </submittedName>
</protein>
<keyword evidence="3" id="KW-1185">Reference proteome</keyword>